<proteinExistence type="predicted"/>
<gene>
    <name evidence="1" type="ORF">M8744_07620</name>
</gene>
<sequence length="239" mass="25183">MPTILLTRPAEGSARFAEELRARLGEVPIVQSPVLRIIGTGAQPDLSDDPVVLFTSRNGVTHCGVTPKRGQRALCVGDATAQMARAAGFDAVSASGDVEDLLRLVTHEAPKRPLLHLRGEHSAGDLAARLRKAGLRVRETVVYDQVPVALTDAARATLNDDAPVVVPLFSPRSAQAFANQGPWHAPLFIAAISAAAAQAAPRPSFRLDVAAEPTLPAMLAATCGLFNAAQLLERESPAQ</sequence>
<organism evidence="1 2">
    <name type="scientific">Lutimaribacter degradans</name>
    <dbReference type="NCBI Taxonomy" id="2945989"/>
    <lineage>
        <taxon>Bacteria</taxon>
        <taxon>Pseudomonadati</taxon>
        <taxon>Pseudomonadota</taxon>
        <taxon>Alphaproteobacteria</taxon>
        <taxon>Rhodobacterales</taxon>
        <taxon>Roseobacteraceae</taxon>
        <taxon>Lutimaribacter</taxon>
    </lineage>
</organism>
<keyword evidence="2" id="KW-1185">Reference proteome</keyword>
<dbReference type="EMBL" id="JAMQGO010000003">
    <property type="protein sequence ID" value="MCM2562009.1"/>
    <property type="molecule type" value="Genomic_DNA"/>
</dbReference>
<dbReference type="Proteomes" id="UP001203036">
    <property type="component" value="Unassembled WGS sequence"/>
</dbReference>
<evidence type="ECO:0000313" key="2">
    <source>
        <dbReference type="Proteomes" id="UP001203036"/>
    </source>
</evidence>
<reference evidence="1" key="1">
    <citation type="submission" date="2022-06" db="EMBL/GenBank/DDBJ databases">
        <title>Lutimaribacter sp. EGI FJ00013, a novel bacterium isolated from a salt lake sediment enrichment.</title>
        <authorList>
            <person name="Gao L."/>
            <person name="Fang B.-Z."/>
            <person name="Li W.-J."/>
        </authorList>
    </citation>
    <scope>NUCLEOTIDE SEQUENCE</scope>
    <source>
        <strain evidence="1">EGI FJ00013</strain>
    </source>
</reference>
<name>A0ACC5ZUI9_9RHOB</name>
<evidence type="ECO:0000313" key="1">
    <source>
        <dbReference type="EMBL" id="MCM2562009.1"/>
    </source>
</evidence>
<comment type="caution">
    <text evidence="1">The sequence shown here is derived from an EMBL/GenBank/DDBJ whole genome shotgun (WGS) entry which is preliminary data.</text>
</comment>
<accession>A0ACC5ZUI9</accession>
<protein>
    <submittedName>
        <fullName evidence="1">Uroporphyrinogen-III synthase</fullName>
    </submittedName>
</protein>